<dbReference type="Gene3D" id="3.40.50.300">
    <property type="entry name" value="P-loop containing nucleotide triphosphate hydrolases"/>
    <property type="match status" value="2"/>
</dbReference>
<feature type="region of interest" description="Disordered" evidence="4">
    <location>
        <begin position="109"/>
        <end position="145"/>
    </location>
</feature>
<evidence type="ECO:0000256" key="1">
    <source>
        <dbReference type="ARBA" id="ARBA00006914"/>
    </source>
</evidence>
<evidence type="ECO:0000256" key="2">
    <source>
        <dbReference type="ARBA" id="ARBA00022741"/>
    </source>
</evidence>
<dbReference type="InterPro" id="IPR003593">
    <property type="entry name" value="AAA+_ATPase"/>
</dbReference>
<dbReference type="InterPro" id="IPR003959">
    <property type="entry name" value="ATPase_AAA_core"/>
</dbReference>
<accession>A0AAD3HNG5</accession>
<proteinExistence type="inferred from homology"/>
<dbReference type="EMBL" id="BMAR01000020">
    <property type="protein sequence ID" value="GFR47899.1"/>
    <property type="molecule type" value="Genomic_DNA"/>
</dbReference>
<evidence type="ECO:0000313" key="6">
    <source>
        <dbReference type="EMBL" id="GFR47899.1"/>
    </source>
</evidence>
<feature type="domain" description="AAA+ ATPase" evidence="5">
    <location>
        <begin position="423"/>
        <end position="544"/>
    </location>
</feature>
<organism evidence="6 7">
    <name type="scientific">Astrephomene gubernaculifera</name>
    <dbReference type="NCBI Taxonomy" id="47775"/>
    <lineage>
        <taxon>Eukaryota</taxon>
        <taxon>Viridiplantae</taxon>
        <taxon>Chlorophyta</taxon>
        <taxon>core chlorophytes</taxon>
        <taxon>Chlorophyceae</taxon>
        <taxon>CS clade</taxon>
        <taxon>Chlamydomonadales</taxon>
        <taxon>Astrephomenaceae</taxon>
        <taxon>Astrephomene</taxon>
    </lineage>
</organism>
<dbReference type="SMART" id="SM00382">
    <property type="entry name" value="AAA"/>
    <property type="match status" value="2"/>
</dbReference>
<evidence type="ECO:0000256" key="3">
    <source>
        <dbReference type="ARBA" id="ARBA00022840"/>
    </source>
</evidence>
<protein>
    <recommendedName>
        <fullName evidence="5">AAA+ ATPase domain-containing protein</fullName>
    </recommendedName>
</protein>
<gene>
    <name evidence="6" type="ORF">Agub_g9646</name>
</gene>
<dbReference type="GO" id="GO:0016887">
    <property type="term" value="F:ATP hydrolysis activity"/>
    <property type="evidence" value="ECO:0007669"/>
    <property type="project" value="InterPro"/>
</dbReference>
<evidence type="ECO:0000259" key="5">
    <source>
        <dbReference type="SMART" id="SM00382"/>
    </source>
</evidence>
<dbReference type="AlphaFoldDB" id="A0AAD3HNG5"/>
<evidence type="ECO:0000313" key="7">
    <source>
        <dbReference type="Proteomes" id="UP001054857"/>
    </source>
</evidence>
<dbReference type="Pfam" id="PF22977">
    <property type="entry name" value="WHD"/>
    <property type="match status" value="1"/>
</dbReference>
<dbReference type="InterPro" id="IPR050221">
    <property type="entry name" value="26S_Proteasome_ATPase"/>
</dbReference>
<sequence length="958" mass="101080">GDPLALAGKKIGGTGTADLYELIKAEVRRDTSAIKGPRGLGDLFSDAAAAAKTAATAAATARAAKRQRVDASVSPDGTAATASAAEGTTAATAAAMDGGGGAVADAVEDDEDEEMAEGDGGGGAVGASAAAATSPAGKAVGSKKGELRPYTSDLDYLESCFKLLMTELLAGKHRRVLACSEEGSEGAGLHPSLEDYDDFYAPHRGTTRARASQQVRELEGRERLERSRIEARLRLTAAQRQADGQQPWKPRLERLAEARSLAPFEKKVLLLLVGCRVSPSVSRTLQACVSNGCFSGGLLTVGNLLLAFYPDDLGEQINARRYFYKSGRLIQDGILTLSGTDFSKDIMEQGVDLDRRMLDFLVGLDTEFSDMVDGSHLYFPAYARLEDVVLPAEQKQLIVETVENFSRYKKARTALGMDAGPGCGLVLLFHGASGVGKTMMANAVAKHVGKKVLLINFPSLGGNQSGEIVRFIFREAKIHDALLFFDECESIFEDRERGSHAVNMLLTEVERYDGISIMATNRPHDIDEAMHRRITMAFEFRRPDHLQRLEIWRKQLPPACRLEPDVNLPALALKYELSGGYIKNAVQAALSKATSRTTEGQPISLSQSDLLAGAALQLRGALRLKDQDRQRVPRRGLEEVLLPAPLKEQLEKIVQHEKARAVLVGQWGFGAGGELSGTTCLFHGPPGTGKTLAAEAVGYETGRPLKVVNCAGLVSKWVGDTPKNIDALFAEARALDAVLVFDEAEGLFGSRPSDVSSATDRYAAMDVGVLLYHLEVHPGIVVLITNQPAALDRAFSRRIRFMLAFQMPDAALRARLWRAAVPAQTPLAADVDWTVLGERYELSGGAIRNAVIRAATRAALRMTDAGKEGTAAAAAAPASEAAGGGAAAAAAAGSAKAAGSGASPAVKASAGGGGGGGGAGKGAAVGGVVCMADLTAEAAEEVSRGDGAVAQQVRAMYM</sequence>
<keyword evidence="2" id="KW-0547">Nucleotide-binding</keyword>
<feature type="domain" description="AAA+ ATPase" evidence="5">
    <location>
        <begin position="676"/>
        <end position="805"/>
    </location>
</feature>
<reference evidence="6 7" key="1">
    <citation type="journal article" date="2021" name="Sci. Rep.">
        <title>Genome sequencing of the multicellular alga Astrephomene provides insights into convergent evolution of germ-soma differentiation.</title>
        <authorList>
            <person name="Yamashita S."/>
            <person name="Yamamoto K."/>
            <person name="Matsuzaki R."/>
            <person name="Suzuki S."/>
            <person name="Yamaguchi H."/>
            <person name="Hirooka S."/>
            <person name="Minakuchi Y."/>
            <person name="Miyagishima S."/>
            <person name="Kawachi M."/>
            <person name="Toyoda A."/>
            <person name="Nozaki H."/>
        </authorList>
    </citation>
    <scope>NUCLEOTIDE SEQUENCE [LARGE SCALE GENOMIC DNA]</scope>
    <source>
        <strain evidence="6 7">NIES-4017</strain>
    </source>
</reference>
<dbReference type="InterPro" id="IPR027417">
    <property type="entry name" value="P-loop_NTPase"/>
</dbReference>
<evidence type="ECO:0000256" key="4">
    <source>
        <dbReference type="SAM" id="MobiDB-lite"/>
    </source>
</evidence>
<comment type="caution">
    <text evidence="6">The sequence shown here is derived from an EMBL/GenBank/DDBJ whole genome shotgun (WGS) entry which is preliminary data.</text>
</comment>
<dbReference type="CDD" id="cd19481">
    <property type="entry name" value="RecA-like_protease"/>
    <property type="match status" value="1"/>
</dbReference>
<feature type="compositionally biased region" description="Low complexity" evidence="4">
    <location>
        <begin position="77"/>
        <end position="87"/>
    </location>
</feature>
<feature type="non-terminal residue" evidence="6">
    <location>
        <position position="958"/>
    </location>
</feature>
<dbReference type="PANTHER" id="PTHR23073">
    <property type="entry name" value="26S PROTEASOME REGULATORY SUBUNIT"/>
    <property type="match status" value="1"/>
</dbReference>
<dbReference type="Proteomes" id="UP001054857">
    <property type="component" value="Unassembled WGS sequence"/>
</dbReference>
<dbReference type="SUPFAM" id="SSF52540">
    <property type="entry name" value="P-loop containing nucleoside triphosphate hydrolases"/>
    <property type="match status" value="2"/>
</dbReference>
<keyword evidence="7" id="KW-1185">Reference proteome</keyword>
<dbReference type="GO" id="GO:0005524">
    <property type="term" value="F:ATP binding"/>
    <property type="evidence" value="ECO:0007669"/>
    <property type="project" value="UniProtKB-KW"/>
</dbReference>
<dbReference type="Pfam" id="PF00004">
    <property type="entry name" value="AAA"/>
    <property type="match status" value="2"/>
</dbReference>
<name>A0AAD3HNG5_9CHLO</name>
<comment type="similarity">
    <text evidence="1">Belongs to the AAA ATPase family.</text>
</comment>
<dbReference type="InterPro" id="IPR054472">
    <property type="entry name" value="WHD"/>
</dbReference>
<feature type="region of interest" description="Disordered" evidence="4">
    <location>
        <begin position="65"/>
        <end position="87"/>
    </location>
</feature>
<keyword evidence="3" id="KW-0067">ATP-binding</keyword>